<proteinExistence type="predicted"/>
<sequence>MDPMQVYAWQEEYTLHEAACLLLDQEPFDPSSYADDPRKSRSYKALLRTLRAAVCDGHLSAMATRFTEYASKYPAYVDEHDQTQRLRLPLEGAGRAEDDYAGFIDASGTVVRQQALAAWVEQRGINGKFADLIRVNLVPSAHTDAAASLGEAPYADPNSEFFAPKLNAAVAAHVYIARNPTVQKGRSHKQAIKAFLVENGERLGIANEGGEVPKATLEAIAMVANAQPQGGTPKY</sequence>
<organism evidence="1 2">
    <name type="scientific">Ferrimonas marina</name>
    <dbReference type="NCBI Taxonomy" id="299255"/>
    <lineage>
        <taxon>Bacteria</taxon>
        <taxon>Pseudomonadati</taxon>
        <taxon>Pseudomonadota</taxon>
        <taxon>Gammaproteobacteria</taxon>
        <taxon>Alteromonadales</taxon>
        <taxon>Ferrimonadaceae</taxon>
        <taxon>Ferrimonas</taxon>
    </lineage>
</organism>
<evidence type="ECO:0000313" key="2">
    <source>
        <dbReference type="Proteomes" id="UP000184268"/>
    </source>
</evidence>
<gene>
    <name evidence="1" type="ORF">SAMN02745129_3314</name>
</gene>
<protein>
    <submittedName>
        <fullName evidence="1">Uncharacterized protein</fullName>
    </submittedName>
</protein>
<dbReference type="RefSeq" id="WP_067664020.1">
    <property type="nucleotide sequence ID" value="NZ_FQXG01000005.1"/>
</dbReference>
<dbReference type="STRING" id="299255.SAMN02745129_3314"/>
<dbReference type="AlphaFoldDB" id="A0A1M5X816"/>
<accession>A0A1M5X816</accession>
<name>A0A1M5X816_9GAMM</name>
<dbReference type="EMBL" id="FQXG01000005">
    <property type="protein sequence ID" value="SHH95931.1"/>
    <property type="molecule type" value="Genomic_DNA"/>
</dbReference>
<keyword evidence="2" id="KW-1185">Reference proteome</keyword>
<evidence type="ECO:0000313" key="1">
    <source>
        <dbReference type="EMBL" id="SHH95931.1"/>
    </source>
</evidence>
<reference evidence="1 2" key="1">
    <citation type="submission" date="2016-11" db="EMBL/GenBank/DDBJ databases">
        <authorList>
            <person name="Jaros S."/>
            <person name="Januszkiewicz K."/>
            <person name="Wedrychowicz H."/>
        </authorList>
    </citation>
    <scope>NUCLEOTIDE SEQUENCE [LARGE SCALE GENOMIC DNA]</scope>
    <source>
        <strain evidence="1 2">DSM 16917</strain>
    </source>
</reference>
<dbReference type="Proteomes" id="UP000184268">
    <property type="component" value="Unassembled WGS sequence"/>
</dbReference>